<evidence type="ECO:0000256" key="2">
    <source>
        <dbReference type="SAM" id="SignalP"/>
    </source>
</evidence>
<evidence type="ECO:0000313" key="4">
    <source>
        <dbReference type="Proteomes" id="UP000507470"/>
    </source>
</evidence>
<feature type="chain" id="PRO_5026812101" evidence="2">
    <location>
        <begin position="25"/>
        <end position="213"/>
    </location>
</feature>
<feature type="transmembrane region" description="Helical" evidence="1">
    <location>
        <begin position="153"/>
        <end position="173"/>
    </location>
</feature>
<dbReference type="AlphaFoldDB" id="A0A6J8EKL6"/>
<accession>A0A6J8EKL6</accession>
<keyword evidence="2" id="KW-0732">Signal</keyword>
<dbReference type="Proteomes" id="UP000507470">
    <property type="component" value="Unassembled WGS sequence"/>
</dbReference>
<proteinExistence type="predicted"/>
<name>A0A6J8EKL6_MYTCO</name>
<organism evidence="3 4">
    <name type="scientific">Mytilus coruscus</name>
    <name type="common">Sea mussel</name>
    <dbReference type="NCBI Taxonomy" id="42192"/>
    <lineage>
        <taxon>Eukaryota</taxon>
        <taxon>Metazoa</taxon>
        <taxon>Spiralia</taxon>
        <taxon>Lophotrochozoa</taxon>
        <taxon>Mollusca</taxon>
        <taxon>Bivalvia</taxon>
        <taxon>Autobranchia</taxon>
        <taxon>Pteriomorphia</taxon>
        <taxon>Mytilida</taxon>
        <taxon>Mytiloidea</taxon>
        <taxon>Mytilidae</taxon>
        <taxon>Mytilinae</taxon>
        <taxon>Mytilus</taxon>
    </lineage>
</organism>
<protein>
    <submittedName>
        <fullName evidence="3">Uncharacterized protein</fullName>
    </submittedName>
</protein>
<feature type="signal peptide" evidence="2">
    <location>
        <begin position="1"/>
        <end position="24"/>
    </location>
</feature>
<evidence type="ECO:0000313" key="3">
    <source>
        <dbReference type="EMBL" id="CAC5420292.1"/>
    </source>
</evidence>
<keyword evidence="1" id="KW-0812">Transmembrane</keyword>
<keyword evidence="1" id="KW-0472">Membrane</keyword>
<evidence type="ECO:0000256" key="1">
    <source>
        <dbReference type="SAM" id="Phobius"/>
    </source>
</evidence>
<sequence>MLYKTIFQSHIILLRLILVYFSDTEFVYSVNRDHSYILSWNGQRHFKRSVVTFSGSDSSRPQDRYKICIQAKQWILLVAGITIKYYTGTGTSANYKKSMNGNSGDNLKEWCTEESEFLHVELTTPNKYYSQGLVHLHVRAVRTSHYQNFKETVVVAIIGMVAYLILIAIVWVLRRQKHIHRSSYGNKSTAQKMGNDKIIFIETYESDINVYME</sequence>
<keyword evidence="4" id="KW-1185">Reference proteome</keyword>
<dbReference type="EMBL" id="CACVKT020009086">
    <property type="protein sequence ID" value="CAC5420292.1"/>
    <property type="molecule type" value="Genomic_DNA"/>
</dbReference>
<keyword evidence="1" id="KW-1133">Transmembrane helix</keyword>
<dbReference type="OrthoDB" id="10350597at2759"/>
<reference evidence="3 4" key="1">
    <citation type="submission" date="2020-06" db="EMBL/GenBank/DDBJ databases">
        <authorList>
            <person name="Li R."/>
            <person name="Bekaert M."/>
        </authorList>
    </citation>
    <scope>NUCLEOTIDE SEQUENCE [LARGE SCALE GENOMIC DNA]</scope>
    <source>
        <strain evidence="4">wild</strain>
    </source>
</reference>
<gene>
    <name evidence="3" type="ORF">MCOR_52526</name>
</gene>